<comment type="caution">
    <text evidence="2">The sequence shown here is derived from an EMBL/GenBank/DDBJ whole genome shotgun (WGS) entry which is preliminary data.</text>
</comment>
<dbReference type="AlphaFoldDB" id="A0A8J3NXD0"/>
<accession>A0A8J3NXD0</accession>
<keyword evidence="3" id="KW-1185">Reference proteome</keyword>
<evidence type="ECO:0000313" key="2">
    <source>
        <dbReference type="EMBL" id="GIF96192.1"/>
    </source>
</evidence>
<dbReference type="EMBL" id="BONH01000003">
    <property type="protein sequence ID" value="GIF96192.1"/>
    <property type="molecule type" value="Genomic_DNA"/>
</dbReference>
<evidence type="ECO:0000256" key="1">
    <source>
        <dbReference type="SAM" id="MobiDB-lite"/>
    </source>
</evidence>
<gene>
    <name evidence="2" type="ORF">Cci01nite_12860</name>
</gene>
<reference evidence="2 3" key="1">
    <citation type="submission" date="2021-01" db="EMBL/GenBank/DDBJ databases">
        <title>Whole genome shotgun sequence of Catellatospora citrea NBRC 14495.</title>
        <authorList>
            <person name="Komaki H."/>
            <person name="Tamura T."/>
        </authorList>
    </citation>
    <scope>NUCLEOTIDE SEQUENCE [LARGE SCALE GENOMIC DNA]</scope>
    <source>
        <strain evidence="2 3">NBRC 14495</strain>
    </source>
</reference>
<organism evidence="2 3">
    <name type="scientific">Catellatospora citrea</name>
    <dbReference type="NCBI Taxonomy" id="53366"/>
    <lineage>
        <taxon>Bacteria</taxon>
        <taxon>Bacillati</taxon>
        <taxon>Actinomycetota</taxon>
        <taxon>Actinomycetes</taxon>
        <taxon>Micromonosporales</taxon>
        <taxon>Micromonosporaceae</taxon>
        <taxon>Catellatospora</taxon>
    </lineage>
</organism>
<sequence>MTAAAARAGSETAGVAATTRVAVPRRRTWRRVYGIGRSRSADDRSGERAAAPGTKDQAPIDRCQALRPVRRVPAGVMIARLARQMG</sequence>
<evidence type="ECO:0000313" key="3">
    <source>
        <dbReference type="Proteomes" id="UP000659904"/>
    </source>
</evidence>
<dbReference type="Proteomes" id="UP000659904">
    <property type="component" value="Unassembled WGS sequence"/>
</dbReference>
<name>A0A8J3NXD0_9ACTN</name>
<feature type="region of interest" description="Disordered" evidence="1">
    <location>
        <begin position="34"/>
        <end position="57"/>
    </location>
</feature>
<protein>
    <submittedName>
        <fullName evidence="2">Uncharacterized protein</fullName>
    </submittedName>
</protein>
<proteinExistence type="predicted"/>